<comment type="caution">
    <text evidence="1">The sequence shown here is derived from an EMBL/GenBank/DDBJ whole genome shotgun (WGS) entry which is preliminary data.</text>
</comment>
<gene>
    <name evidence="1" type="ORF">S01H1_06653</name>
</gene>
<name>X0SNS8_9ZZZZ</name>
<sequence length="93" mass="11326">KDDILIRPDTLVPKIDSNKIPFKDTMINIDKEYEIEFLKKFSFYPLLAPWKRHFYSSATWLPEFWSWSFNRALKHIFGLVEKPEEKPPKRKKR</sequence>
<dbReference type="AlphaFoldDB" id="X0SNS8"/>
<dbReference type="EMBL" id="BARS01003435">
    <property type="protein sequence ID" value="GAF82753.1"/>
    <property type="molecule type" value="Genomic_DNA"/>
</dbReference>
<protein>
    <submittedName>
        <fullName evidence="1">Uncharacterized protein</fullName>
    </submittedName>
</protein>
<accession>X0SNS8</accession>
<evidence type="ECO:0000313" key="1">
    <source>
        <dbReference type="EMBL" id="GAF82753.1"/>
    </source>
</evidence>
<organism evidence="1">
    <name type="scientific">marine sediment metagenome</name>
    <dbReference type="NCBI Taxonomy" id="412755"/>
    <lineage>
        <taxon>unclassified sequences</taxon>
        <taxon>metagenomes</taxon>
        <taxon>ecological metagenomes</taxon>
    </lineage>
</organism>
<proteinExistence type="predicted"/>
<reference evidence="1" key="1">
    <citation type="journal article" date="2014" name="Front. Microbiol.">
        <title>High frequency of phylogenetically diverse reductive dehalogenase-homologous genes in deep subseafloor sedimentary metagenomes.</title>
        <authorList>
            <person name="Kawai M."/>
            <person name="Futagami T."/>
            <person name="Toyoda A."/>
            <person name="Takaki Y."/>
            <person name="Nishi S."/>
            <person name="Hori S."/>
            <person name="Arai W."/>
            <person name="Tsubouchi T."/>
            <person name="Morono Y."/>
            <person name="Uchiyama I."/>
            <person name="Ito T."/>
            <person name="Fujiyama A."/>
            <person name="Inagaki F."/>
            <person name="Takami H."/>
        </authorList>
    </citation>
    <scope>NUCLEOTIDE SEQUENCE</scope>
    <source>
        <strain evidence="1">Expedition CK06-06</strain>
    </source>
</reference>
<feature type="non-terminal residue" evidence="1">
    <location>
        <position position="1"/>
    </location>
</feature>